<organism evidence="1 2">
    <name type="scientific">Tuber borchii</name>
    <name type="common">White truffle</name>
    <dbReference type="NCBI Taxonomy" id="42251"/>
    <lineage>
        <taxon>Eukaryota</taxon>
        <taxon>Fungi</taxon>
        <taxon>Dikarya</taxon>
        <taxon>Ascomycota</taxon>
        <taxon>Pezizomycotina</taxon>
        <taxon>Pezizomycetes</taxon>
        <taxon>Pezizales</taxon>
        <taxon>Tuberaceae</taxon>
        <taxon>Tuber</taxon>
    </lineage>
</organism>
<protein>
    <submittedName>
        <fullName evidence="1">Uncharacterized protein</fullName>
    </submittedName>
</protein>
<proteinExistence type="predicted"/>
<accession>A0A2T7A0X8</accession>
<name>A0A2T7A0X8_TUBBO</name>
<evidence type="ECO:0000313" key="2">
    <source>
        <dbReference type="Proteomes" id="UP000244722"/>
    </source>
</evidence>
<dbReference type="AlphaFoldDB" id="A0A2T7A0X8"/>
<gene>
    <name evidence="1" type="ORF">B9Z19DRAFT_1077164</name>
</gene>
<reference evidence="1 2" key="1">
    <citation type="submission" date="2017-04" db="EMBL/GenBank/DDBJ databases">
        <title>Draft genome sequence of Tuber borchii Vittad., a whitish edible truffle.</title>
        <authorList>
            <consortium name="DOE Joint Genome Institute"/>
            <person name="Murat C."/>
            <person name="Kuo A."/>
            <person name="Barry K.W."/>
            <person name="Clum A."/>
            <person name="Dockter R.B."/>
            <person name="Fauchery L."/>
            <person name="Iotti M."/>
            <person name="Kohler A."/>
            <person name="Labutti K."/>
            <person name="Lindquist E.A."/>
            <person name="Lipzen A."/>
            <person name="Ohm R.A."/>
            <person name="Wang M."/>
            <person name="Grigoriev I.V."/>
            <person name="Zambonelli A."/>
            <person name="Martin F.M."/>
        </authorList>
    </citation>
    <scope>NUCLEOTIDE SEQUENCE [LARGE SCALE GENOMIC DNA]</scope>
    <source>
        <strain evidence="1 2">Tbo3840</strain>
    </source>
</reference>
<keyword evidence="2" id="KW-1185">Reference proteome</keyword>
<evidence type="ECO:0000313" key="1">
    <source>
        <dbReference type="EMBL" id="PUU81402.1"/>
    </source>
</evidence>
<dbReference type="Proteomes" id="UP000244722">
    <property type="component" value="Unassembled WGS sequence"/>
</dbReference>
<sequence>MVWRGNVEERLRGGMAGVENVEEWSKRRNVEEWLEGERGGKVKRRDGWSGECGGMVKEEEGLKWRKVWRGNVEERLRGGIVGVENVEEWFKRRNGWRGKWMG</sequence>
<dbReference type="EMBL" id="NESQ01000045">
    <property type="protein sequence ID" value="PUU81402.1"/>
    <property type="molecule type" value="Genomic_DNA"/>
</dbReference>
<comment type="caution">
    <text evidence="1">The sequence shown here is derived from an EMBL/GenBank/DDBJ whole genome shotgun (WGS) entry which is preliminary data.</text>
</comment>